<dbReference type="Proteomes" id="UP000092124">
    <property type="component" value="Unassembled WGS sequence"/>
</dbReference>
<proteinExistence type="predicted"/>
<organism evidence="2 3">
    <name type="scientific">Neotoma lepida</name>
    <name type="common">Desert woodrat</name>
    <dbReference type="NCBI Taxonomy" id="56216"/>
    <lineage>
        <taxon>Eukaryota</taxon>
        <taxon>Metazoa</taxon>
        <taxon>Chordata</taxon>
        <taxon>Craniata</taxon>
        <taxon>Vertebrata</taxon>
        <taxon>Euteleostomi</taxon>
        <taxon>Mammalia</taxon>
        <taxon>Eutheria</taxon>
        <taxon>Euarchontoglires</taxon>
        <taxon>Glires</taxon>
        <taxon>Rodentia</taxon>
        <taxon>Myomorpha</taxon>
        <taxon>Muroidea</taxon>
        <taxon>Cricetidae</taxon>
        <taxon>Neotominae</taxon>
        <taxon>Neotoma</taxon>
    </lineage>
</organism>
<gene>
    <name evidence="2" type="ORF">A6R68_04214</name>
</gene>
<keyword evidence="3" id="KW-1185">Reference proteome</keyword>
<name>A0A1A6GPG6_NEOLE</name>
<evidence type="ECO:0000313" key="2">
    <source>
        <dbReference type="EMBL" id="OBS67257.1"/>
    </source>
</evidence>
<comment type="caution">
    <text evidence="2">The sequence shown here is derived from an EMBL/GenBank/DDBJ whole genome shotgun (WGS) entry which is preliminary data.</text>
</comment>
<dbReference type="EMBL" id="LZPO01087025">
    <property type="protein sequence ID" value="OBS67257.1"/>
    <property type="molecule type" value="Genomic_DNA"/>
</dbReference>
<evidence type="ECO:0000313" key="3">
    <source>
        <dbReference type="Proteomes" id="UP000092124"/>
    </source>
</evidence>
<accession>A0A1A6GPG6</accession>
<reference evidence="2 3" key="1">
    <citation type="submission" date="2016-06" db="EMBL/GenBank/DDBJ databases">
        <title>The Draft Genome Sequence and Annotation of the Desert Woodrat Neotoma lepida.</title>
        <authorList>
            <person name="Campbell M."/>
            <person name="Oakeson K.F."/>
            <person name="Yandell M."/>
            <person name="Halpert J.R."/>
            <person name="Dearing D."/>
        </authorList>
    </citation>
    <scope>NUCLEOTIDE SEQUENCE [LARGE SCALE GENOMIC DNA]</scope>
    <source>
        <strain evidence="2">417</strain>
        <tissue evidence="2">Liver</tissue>
    </source>
</reference>
<dbReference type="AlphaFoldDB" id="A0A1A6GPG6"/>
<sequence>MHRNPFLGNYAVAAALGHGPRASQLTEDKLDIGKLRSTPPSMVGRTRPHGVLRPGGVLSGRRDPSCGTSLAFAFSTRSKIKINLHSMSIFIDLIMSLLRGTRCLASLLTLRQPHQRTA</sequence>
<evidence type="ECO:0000256" key="1">
    <source>
        <dbReference type="SAM" id="MobiDB-lite"/>
    </source>
</evidence>
<feature type="region of interest" description="Disordered" evidence="1">
    <location>
        <begin position="34"/>
        <end position="58"/>
    </location>
</feature>
<protein>
    <submittedName>
        <fullName evidence="2">Uncharacterized protein</fullName>
    </submittedName>
</protein>